<dbReference type="PIRSF" id="PIRSF001620">
    <property type="entry name" value="TFPI"/>
    <property type="match status" value="1"/>
</dbReference>
<dbReference type="FunFam" id="4.10.410.10:FF:000004">
    <property type="entry name" value="Tissue factor pathway inhibitor"/>
    <property type="match status" value="2"/>
</dbReference>
<evidence type="ECO:0000259" key="9">
    <source>
        <dbReference type="PROSITE" id="PS50279"/>
    </source>
</evidence>
<evidence type="ECO:0000256" key="2">
    <source>
        <dbReference type="ARBA" id="ARBA00022696"/>
    </source>
</evidence>
<keyword evidence="6" id="KW-1015">Disulfide bond</keyword>
<protein>
    <recommendedName>
        <fullName evidence="8">Tissue factor pathway inhibitor</fullName>
    </recommendedName>
</protein>
<keyword evidence="7" id="KW-0325">Glycoprotein</keyword>
<feature type="signal peptide" evidence="8">
    <location>
        <begin position="1"/>
        <end position="24"/>
    </location>
</feature>
<accession>A0AA88N5L9</accession>
<feature type="domain" description="BPTI/Kunitz inhibitor" evidence="9">
    <location>
        <begin position="39"/>
        <end position="89"/>
    </location>
</feature>
<feature type="domain" description="BPTI/Kunitz inhibitor" evidence="9">
    <location>
        <begin position="211"/>
        <end position="261"/>
    </location>
</feature>
<dbReference type="SUPFAM" id="SSF57362">
    <property type="entry name" value="BPTI-like"/>
    <property type="match status" value="3"/>
</dbReference>
<comment type="caution">
    <text evidence="10">The sequence shown here is derived from an EMBL/GenBank/DDBJ whole genome shotgun (WGS) entry which is preliminary data.</text>
</comment>
<dbReference type="InterPro" id="IPR008296">
    <property type="entry name" value="TFPI-like"/>
</dbReference>
<keyword evidence="11" id="KW-1185">Reference proteome</keyword>
<name>A0AA88N5L9_TACVA</name>
<dbReference type="InterPro" id="IPR002223">
    <property type="entry name" value="Kunitz_BPTI"/>
</dbReference>
<reference evidence="10" key="1">
    <citation type="submission" date="2023-08" db="EMBL/GenBank/DDBJ databases">
        <title>Pelteobagrus vachellii genome.</title>
        <authorList>
            <person name="Liu H."/>
        </authorList>
    </citation>
    <scope>NUCLEOTIDE SEQUENCE</scope>
    <source>
        <strain evidence="10">PRFRI_2022a</strain>
        <tissue evidence="10">Muscle</tissue>
    </source>
</reference>
<keyword evidence="1 8" id="KW-0646">Protease inhibitor</keyword>
<evidence type="ECO:0000313" key="11">
    <source>
        <dbReference type="Proteomes" id="UP001187315"/>
    </source>
</evidence>
<feature type="chain" id="PRO_5041520120" description="Tissue factor pathway inhibitor" evidence="8">
    <location>
        <begin position="25"/>
        <end position="285"/>
    </location>
</feature>
<dbReference type="GO" id="GO:0007596">
    <property type="term" value="P:blood coagulation"/>
    <property type="evidence" value="ECO:0007669"/>
    <property type="project" value="UniProtKB-UniRule"/>
</dbReference>
<dbReference type="PANTHER" id="PTHR10083:SF377">
    <property type="entry name" value="TISSUE FACTOR PATHWAY INHIBITOR"/>
    <property type="match status" value="1"/>
</dbReference>
<evidence type="ECO:0000256" key="7">
    <source>
        <dbReference type="ARBA" id="ARBA00023180"/>
    </source>
</evidence>
<comment type="subcellular location">
    <subcellularLocation>
        <location evidence="8">Secreted</location>
    </subcellularLocation>
</comment>
<dbReference type="InterPro" id="IPR050098">
    <property type="entry name" value="TFPI/VKTCI-like"/>
</dbReference>
<dbReference type="GO" id="GO:0005615">
    <property type="term" value="C:extracellular space"/>
    <property type="evidence" value="ECO:0007669"/>
    <property type="project" value="TreeGrafter"/>
</dbReference>
<keyword evidence="5 8" id="KW-0094">Blood coagulation</keyword>
<keyword evidence="3" id="KW-0677">Repeat</keyword>
<feature type="domain" description="BPTI/Kunitz inhibitor" evidence="9">
    <location>
        <begin position="98"/>
        <end position="148"/>
    </location>
</feature>
<dbReference type="SMART" id="SM00131">
    <property type="entry name" value="KU"/>
    <property type="match status" value="3"/>
</dbReference>
<dbReference type="InterPro" id="IPR020901">
    <property type="entry name" value="Prtase_inh_Kunz-CS"/>
</dbReference>
<evidence type="ECO:0000256" key="1">
    <source>
        <dbReference type="ARBA" id="ARBA00022690"/>
    </source>
</evidence>
<dbReference type="PRINTS" id="PR00759">
    <property type="entry name" value="BASICPTASE"/>
</dbReference>
<dbReference type="PROSITE" id="PS00280">
    <property type="entry name" value="BPTI_KUNITZ_1"/>
    <property type="match status" value="2"/>
</dbReference>
<dbReference type="Gene3D" id="4.10.410.10">
    <property type="entry name" value="Pancreatic trypsin inhibitor Kunitz domain"/>
    <property type="match status" value="3"/>
</dbReference>
<sequence length="285" mass="32678">MASLHCSCLLLLCASLGFCHTVFSTDGEQPQRKIFHHWCALKKDEGPCKAIKDRFYFNIEMFRCEPFEYGGCQGNENNFETMEECEETCLVKASKSPCHLGDEPGPCRALVPRYFFDSKVNECRRFFYGGCFGNANNFKTLKECKDRCQPGNDTEEPQNGPKAEEKIESYGQPVVMSGTDVHTEIASHTQPLKLPMPESNMEPVFVAPEYCLSFSDKGECDGTERRFFYNSRTSRCHAFHYSGCGGNKNNFVHKRMCMKTCMKDYRRNGRIRIKTKNSHILFRSI</sequence>
<keyword evidence="8" id="KW-0732">Signal</keyword>
<dbReference type="AlphaFoldDB" id="A0AA88N5L9"/>
<dbReference type="Pfam" id="PF00014">
    <property type="entry name" value="Kunitz_BPTI"/>
    <property type="match status" value="3"/>
</dbReference>
<dbReference type="EMBL" id="JAVHJS010000008">
    <property type="protein sequence ID" value="KAK2849654.1"/>
    <property type="molecule type" value="Genomic_DNA"/>
</dbReference>
<gene>
    <name evidence="10" type="ORF">Q7C36_008437</name>
</gene>
<dbReference type="PANTHER" id="PTHR10083">
    <property type="entry name" value="KUNITZ-TYPE PROTEASE INHIBITOR-RELATED"/>
    <property type="match status" value="1"/>
</dbReference>
<evidence type="ECO:0000256" key="3">
    <source>
        <dbReference type="ARBA" id="ARBA00022737"/>
    </source>
</evidence>
<evidence type="ECO:0000256" key="6">
    <source>
        <dbReference type="ARBA" id="ARBA00023157"/>
    </source>
</evidence>
<keyword evidence="2 8" id="KW-0356">Hemostasis</keyword>
<dbReference type="PROSITE" id="PS50279">
    <property type="entry name" value="BPTI_KUNITZ_2"/>
    <property type="match status" value="3"/>
</dbReference>
<organism evidence="10 11">
    <name type="scientific">Tachysurus vachellii</name>
    <name type="common">Darkbarbel catfish</name>
    <name type="synonym">Pelteobagrus vachellii</name>
    <dbReference type="NCBI Taxonomy" id="175792"/>
    <lineage>
        <taxon>Eukaryota</taxon>
        <taxon>Metazoa</taxon>
        <taxon>Chordata</taxon>
        <taxon>Craniata</taxon>
        <taxon>Vertebrata</taxon>
        <taxon>Euteleostomi</taxon>
        <taxon>Actinopterygii</taxon>
        <taxon>Neopterygii</taxon>
        <taxon>Teleostei</taxon>
        <taxon>Ostariophysi</taxon>
        <taxon>Siluriformes</taxon>
        <taxon>Bagridae</taxon>
        <taxon>Tachysurus</taxon>
    </lineage>
</organism>
<evidence type="ECO:0000256" key="8">
    <source>
        <dbReference type="PIRNR" id="PIRNR001620"/>
    </source>
</evidence>
<keyword evidence="4 8" id="KW-0722">Serine protease inhibitor</keyword>
<dbReference type="InterPro" id="IPR036880">
    <property type="entry name" value="Kunitz_BPTI_sf"/>
</dbReference>
<dbReference type="CDD" id="cd00109">
    <property type="entry name" value="Kunitz-type"/>
    <property type="match status" value="1"/>
</dbReference>
<evidence type="ECO:0000256" key="4">
    <source>
        <dbReference type="ARBA" id="ARBA00022900"/>
    </source>
</evidence>
<evidence type="ECO:0000313" key="10">
    <source>
        <dbReference type="EMBL" id="KAK2849654.1"/>
    </source>
</evidence>
<evidence type="ECO:0000256" key="5">
    <source>
        <dbReference type="ARBA" id="ARBA00023084"/>
    </source>
</evidence>
<dbReference type="GO" id="GO:0004867">
    <property type="term" value="F:serine-type endopeptidase inhibitor activity"/>
    <property type="evidence" value="ECO:0007669"/>
    <property type="project" value="UniProtKB-UniRule"/>
</dbReference>
<dbReference type="Proteomes" id="UP001187315">
    <property type="component" value="Unassembled WGS sequence"/>
</dbReference>
<proteinExistence type="predicted"/>